<evidence type="ECO:0000256" key="8">
    <source>
        <dbReference type="ARBA" id="ARBA00022824"/>
    </source>
</evidence>
<keyword evidence="10" id="KW-0560">Oxidoreductase</keyword>
<organism evidence="15 16">
    <name type="scientific">Leptidea sinapis</name>
    <dbReference type="NCBI Taxonomy" id="189913"/>
    <lineage>
        <taxon>Eukaryota</taxon>
        <taxon>Metazoa</taxon>
        <taxon>Ecdysozoa</taxon>
        <taxon>Arthropoda</taxon>
        <taxon>Hexapoda</taxon>
        <taxon>Insecta</taxon>
        <taxon>Pterygota</taxon>
        <taxon>Neoptera</taxon>
        <taxon>Endopterygota</taxon>
        <taxon>Lepidoptera</taxon>
        <taxon>Glossata</taxon>
        <taxon>Ditrysia</taxon>
        <taxon>Papilionoidea</taxon>
        <taxon>Pieridae</taxon>
        <taxon>Dismorphiinae</taxon>
        <taxon>Leptidea</taxon>
    </lineage>
</organism>
<evidence type="ECO:0000256" key="6">
    <source>
        <dbReference type="ARBA" id="ARBA00022617"/>
    </source>
</evidence>
<evidence type="ECO:0000256" key="3">
    <source>
        <dbReference type="ARBA" id="ARBA00004586"/>
    </source>
</evidence>
<dbReference type="AlphaFoldDB" id="A0A5E4PZF1"/>
<evidence type="ECO:0000256" key="4">
    <source>
        <dbReference type="ARBA" id="ARBA00010617"/>
    </source>
</evidence>
<dbReference type="InterPro" id="IPR050476">
    <property type="entry name" value="Insect_CytP450_Detox"/>
</dbReference>
<comment type="catalytic activity">
    <reaction evidence="14">
        <text>an organic molecule + reduced [NADPH--hemoprotein reductase] + O2 = an alcohol + oxidized [NADPH--hemoprotein reductase] + H2O + H(+)</text>
        <dbReference type="Rhea" id="RHEA:17149"/>
        <dbReference type="Rhea" id="RHEA-COMP:11964"/>
        <dbReference type="Rhea" id="RHEA-COMP:11965"/>
        <dbReference type="ChEBI" id="CHEBI:15377"/>
        <dbReference type="ChEBI" id="CHEBI:15378"/>
        <dbReference type="ChEBI" id="CHEBI:15379"/>
        <dbReference type="ChEBI" id="CHEBI:30879"/>
        <dbReference type="ChEBI" id="CHEBI:57618"/>
        <dbReference type="ChEBI" id="CHEBI:58210"/>
        <dbReference type="ChEBI" id="CHEBI:142491"/>
        <dbReference type="EC" id="1.14.14.1"/>
    </reaction>
</comment>
<name>A0A5E4PZF1_9NEOP</name>
<keyword evidence="12" id="KW-0503">Monooxygenase</keyword>
<keyword evidence="8" id="KW-0256">Endoplasmic reticulum</keyword>
<dbReference type="PANTHER" id="PTHR24292:SF100">
    <property type="entry name" value="CYTOCHROME P450 6A16, ISOFORM B-RELATED"/>
    <property type="match status" value="1"/>
</dbReference>
<evidence type="ECO:0000256" key="14">
    <source>
        <dbReference type="ARBA" id="ARBA00047827"/>
    </source>
</evidence>
<keyword evidence="6" id="KW-0349">Heme</keyword>
<evidence type="ECO:0000256" key="10">
    <source>
        <dbReference type="ARBA" id="ARBA00023002"/>
    </source>
</evidence>
<evidence type="ECO:0000256" key="1">
    <source>
        <dbReference type="ARBA" id="ARBA00001971"/>
    </source>
</evidence>
<accession>A0A5E4PZF1</accession>
<dbReference type="PANTHER" id="PTHR24292">
    <property type="entry name" value="CYTOCHROME P450"/>
    <property type="match status" value="1"/>
</dbReference>
<keyword evidence="11" id="KW-0408">Iron</keyword>
<reference evidence="15 16" key="1">
    <citation type="submission" date="2017-07" db="EMBL/GenBank/DDBJ databases">
        <authorList>
            <person name="Talla V."/>
            <person name="Backstrom N."/>
        </authorList>
    </citation>
    <scope>NUCLEOTIDE SEQUENCE [LARGE SCALE GENOMIC DNA]</scope>
</reference>
<dbReference type="EC" id="1.14.14.1" evidence="5"/>
<dbReference type="EMBL" id="FZQP02000826">
    <property type="protein sequence ID" value="VVC90588.1"/>
    <property type="molecule type" value="Genomic_DNA"/>
</dbReference>
<dbReference type="Proteomes" id="UP000324832">
    <property type="component" value="Unassembled WGS sequence"/>
</dbReference>
<evidence type="ECO:0000313" key="15">
    <source>
        <dbReference type="EMBL" id="VVC90588.1"/>
    </source>
</evidence>
<proteinExistence type="inferred from homology"/>
<sequence length="82" mass="9809">MEIVGSVGFGVECNGLKNNDSEFYQRGHEYFEPKTISFFAPEFFKKLRINRINPEINKFFFNLVKESVEYRQQHNYRLTPSH</sequence>
<protein>
    <recommendedName>
        <fullName evidence="5">unspecific monooxygenase</fullName>
        <ecNumber evidence="5">1.14.14.1</ecNumber>
    </recommendedName>
</protein>
<dbReference type="Gene3D" id="1.10.630.10">
    <property type="entry name" value="Cytochrome P450"/>
    <property type="match status" value="1"/>
</dbReference>
<dbReference type="GO" id="GO:0020037">
    <property type="term" value="F:heme binding"/>
    <property type="evidence" value="ECO:0007669"/>
    <property type="project" value="InterPro"/>
</dbReference>
<evidence type="ECO:0000256" key="7">
    <source>
        <dbReference type="ARBA" id="ARBA00022723"/>
    </source>
</evidence>
<keyword evidence="16" id="KW-1185">Reference proteome</keyword>
<dbReference type="GO" id="GO:0005506">
    <property type="term" value="F:iron ion binding"/>
    <property type="evidence" value="ECO:0007669"/>
    <property type="project" value="InterPro"/>
</dbReference>
<evidence type="ECO:0000256" key="13">
    <source>
        <dbReference type="ARBA" id="ARBA00023136"/>
    </source>
</evidence>
<evidence type="ECO:0000256" key="9">
    <source>
        <dbReference type="ARBA" id="ARBA00022848"/>
    </source>
</evidence>
<keyword evidence="13" id="KW-0472">Membrane</keyword>
<gene>
    <name evidence="15" type="ORF">LSINAPIS_LOCUS3459</name>
</gene>
<evidence type="ECO:0000256" key="12">
    <source>
        <dbReference type="ARBA" id="ARBA00023033"/>
    </source>
</evidence>
<evidence type="ECO:0000313" key="16">
    <source>
        <dbReference type="Proteomes" id="UP000324832"/>
    </source>
</evidence>
<comment type="subcellular location">
    <subcellularLocation>
        <location evidence="3">Endoplasmic reticulum membrane</location>
    </subcellularLocation>
    <subcellularLocation>
        <location evidence="2">Microsome membrane</location>
    </subcellularLocation>
</comment>
<keyword evidence="7" id="KW-0479">Metal-binding</keyword>
<evidence type="ECO:0000256" key="11">
    <source>
        <dbReference type="ARBA" id="ARBA00023004"/>
    </source>
</evidence>
<dbReference type="InterPro" id="IPR036396">
    <property type="entry name" value="Cyt_P450_sf"/>
</dbReference>
<dbReference type="GO" id="GO:0016712">
    <property type="term" value="F:oxidoreductase activity, acting on paired donors, with incorporation or reduction of molecular oxygen, reduced flavin or flavoprotein as one donor, and incorporation of one atom of oxygen"/>
    <property type="evidence" value="ECO:0007669"/>
    <property type="project" value="UniProtKB-EC"/>
</dbReference>
<evidence type="ECO:0000256" key="5">
    <source>
        <dbReference type="ARBA" id="ARBA00012109"/>
    </source>
</evidence>
<comment type="cofactor">
    <cofactor evidence="1">
        <name>heme</name>
        <dbReference type="ChEBI" id="CHEBI:30413"/>
    </cofactor>
</comment>
<comment type="similarity">
    <text evidence="4">Belongs to the cytochrome P450 family.</text>
</comment>
<dbReference type="GO" id="GO:0005789">
    <property type="term" value="C:endoplasmic reticulum membrane"/>
    <property type="evidence" value="ECO:0007669"/>
    <property type="project" value="UniProtKB-SubCell"/>
</dbReference>
<evidence type="ECO:0000256" key="2">
    <source>
        <dbReference type="ARBA" id="ARBA00004524"/>
    </source>
</evidence>
<keyword evidence="9" id="KW-0492">Microsome</keyword>